<dbReference type="AlphaFoldDB" id="B9SJS4"/>
<evidence type="ECO:0000313" key="2">
    <source>
        <dbReference type="EMBL" id="EEF36140.1"/>
    </source>
</evidence>
<reference evidence="3" key="1">
    <citation type="journal article" date="2010" name="Nat. Biotechnol.">
        <title>Draft genome sequence of the oilseed species Ricinus communis.</title>
        <authorList>
            <person name="Chan A.P."/>
            <person name="Crabtree J."/>
            <person name="Zhao Q."/>
            <person name="Lorenzi H."/>
            <person name="Orvis J."/>
            <person name="Puiu D."/>
            <person name="Melake-Berhan A."/>
            <person name="Jones K.M."/>
            <person name="Redman J."/>
            <person name="Chen G."/>
            <person name="Cahoon E.B."/>
            <person name="Gedil M."/>
            <person name="Stanke M."/>
            <person name="Haas B.J."/>
            <person name="Wortman J.R."/>
            <person name="Fraser-Liggett C.M."/>
            <person name="Ravel J."/>
            <person name="Rabinowicz P.D."/>
        </authorList>
    </citation>
    <scope>NUCLEOTIDE SEQUENCE [LARGE SCALE GENOMIC DNA]</scope>
    <source>
        <strain evidence="3">cv. Hale</strain>
    </source>
</reference>
<sequence length="78" mass="8724">MRSSDITTSHGPEPNANPFPNGPTFINKSNLSSNDHLQDQNNSMVMFNATKPLDQSKKRPRPNSAPKRAKKTEEMVFP</sequence>
<feature type="compositionally biased region" description="Polar residues" evidence="1">
    <location>
        <begin position="24"/>
        <end position="45"/>
    </location>
</feature>
<accession>B9SJS4</accession>
<gene>
    <name evidence="2" type="ORF">RCOM_0907510</name>
</gene>
<name>B9SJS4_RICCO</name>
<evidence type="ECO:0000256" key="1">
    <source>
        <dbReference type="SAM" id="MobiDB-lite"/>
    </source>
</evidence>
<organism evidence="2 3">
    <name type="scientific">Ricinus communis</name>
    <name type="common">Castor bean</name>
    <dbReference type="NCBI Taxonomy" id="3988"/>
    <lineage>
        <taxon>Eukaryota</taxon>
        <taxon>Viridiplantae</taxon>
        <taxon>Streptophyta</taxon>
        <taxon>Embryophyta</taxon>
        <taxon>Tracheophyta</taxon>
        <taxon>Spermatophyta</taxon>
        <taxon>Magnoliopsida</taxon>
        <taxon>eudicotyledons</taxon>
        <taxon>Gunneridae</taxon>
        <taxon>Pentapetalae</taxon>
        <taxon>rosids</taxon>
        <taxon>fabids</taxon>
        <taxon>Malpighiales</taxon>
        <taxon>Euphorbiaceae</taxon>
        <taxon>Acalyphoideae</taxon>
        <taxon>Acalypheae</taxon>
        <taxon>Ricinus</taxon>
    </lineage>
</organism>
<feature type="region of interest" description="Disordered" evidence="1">
    <location>
        <begin position="1"/>
        <end position="78"/>
    </location>
</feature>
<protein>
    <submittedName>
        <fullName evidence="2">Uncharacterized protein</fullName>
    </submittedName>
</protein>
<dbReference type="EMBL" id="EQ973989">
    <property type="protein sequence ID" value="EEF36140.1"/>
    <property type="molecule type" value="Genomic_DNA"/>
</dbReference>
<feature type="compositionally biased region" description="Polar residues" evidence="1">
    <location>
        <begin position="1"/>
        <end position="10"/>
    </location>
</feature>
<keyword evidence="3" id="KW-1185">Reference proteome</keyword>
<dbReference type="InParanoid" id="B9SJS4"/>
<dbReference type="Proteomes" id="UP000008311">
    <property type="component" value="Unassembled WGS sequence"/>
</dbReference>
<proteinExistence type="predicted"/>
<evidence type="ECO:0000313" key="3">
    <source>
        <dbReference type="Proteomes" id="UP000008311"/>
    </source>
</evidence>